<dbReference type="PANTHER" id="PTHR42939">
    <property type="entry name" value="ABC TRANSPORTER ATP-BINDING PROTEIN ALBC-RELATED"/>
    <property type="match status" value="1"/>
</dbReference>
<dbReference type="InterPro" id="IPR003593">
    <property type="entry name" value="AAA+_ATPase"/>
</dbReference>
<feature type="domain" description="ABC transporter" evidence="6">
    <location>
        <begin position="34"/>
        <end position="260"/>
    </location>
</feature>
<evidence type="ECO:0000256" key="4">
    <source>
        <dbReference type="ARBA" id="ARBA00022840"/>
    </source>
</evidence>
<dbReference type="NCBIfam" id="TIGR01189">
    <property type="entry name" value="ccmA"/>
    <property type="match status" value="1"/>
</dbReference>
<dbReference type="CDD" id="cd03230">
    <property type="entry name" value="ABC_DR_subfamily_A"/>
    <property type="match status" value="1"/>
</dbReference>
<evidence type="ECO:0000256" key="5">
    <source>
        <dbReference type="SAM" id="MobiDB-lite"/>
    </source>
</evidence>
<comment type="caution">
    <text evidence="7">The sequence shown here is derived from an EMBL/GenBank/DDBJ whole genome shotgun (WGS) entry which is preliminary data.</text>
</comment>
<evidence type="ECO:0000313" key="8">
    <source>
        <dbReference type="Proteomes" id="UP000318509"/>
    </source>
</evidence>
<dbReference type="InterPro" id="IPR051782">
    <property type="entry name" value="ABC_Transporter_VariousFunc"/>
</dbReference>
<keyword evidence="1" id="KW-0813">Transport</keyword>
<proteinExistence type="predicted"/>
<keyword evidence="4 7" id="KW-0067">ATP-binding</keyword>
<dbReference type="Pfam" id="PF00005">
    <property type="entry name" value="ABC_tran"/>
    <property type="match status" value="1"/>
</dbReference>
<keyword evidence="2" id="KW-0547">Nucleotide-binding</keyword>
<dbReference type="SMART" id="SM00382">
    <property type="entry name" value="AAA"/>
    <property type="match status" value="1"/>
</dbReference>
<dbReference type="Proteomes" id="UP000318509">
    <property type="component" value="Unassembled WGS sequence"/>
</dbReference>
<reference evidence="7 8" key="1">
    <citation type="journal article" date="2019" name="Nat. Microbiol.">
        <title>Mediterranean grassland soil C-N compound turnover is dependent on rainfall and depth, and is mediated by genomically divergent microorganisms.</title>
        <authorList>
            <person name="Diamond S."/>
            <person name="Andeer P.F."/>
            <person name="Li Z."/>
            <person name="Crits-Christoph A."/>
            <person name="Burstein D."/>
            <person name="Anantharaman K."/>
            <person name="Lane K.R."/>
            <person name="Thomas B.C."/>
            <person name="Pan C."/>
            <person name="Northen T.R."/>
            <person name="Banfield J.F."/>
        </authorList>
    </citation>
    <scope>NUCLEOTIDE SEQUENCE [LARGE SCALE GENOMIC DNA]</scope>
    <source>
        <strain evidence="7">NP_3</strain>
    </source>
</reference>
<dbReference type="PANTHER" id="PTHR42939:SF1">
    <property type="entry name" value="ABC TRANSPORTER ATP-BINDING PROTEIN ALBC-RELATED"/>
    <property type="match status" value="1"/>
</dbReference>
<evidence type="ECO:0000256" key="1">
    <source>
        <dbReference type="ARBA" id="ARBA00022448"/>
    </source>
</evidence>
<dbReference type="AlphaFoldDB" id="A0A537K1C1"/>
<dbReference type="SUPFAM" id="SSF52540">
    <property type="entry name" value="P-loop containing nucleoside triphosphate hydrolases"/>
    <property type="match status" value="1"/>
</dbReference>
<dbReference type="PROSITE" id="PS50893">
    <property type="entry name" value="ABC_TRANSPORTER_2"/>
    <property type="match status" value="1"/>
</dbReference>
<protein>
    <submittedName>
        <fullName evidence="7">Heme ABC exporter ATP-binding protein CcmA</fullName>
    </submittedName>
</protein>
<keyword evidence="3" id="KW-0201">Cytochrome c-type biogenesis</keyword>
<dbReference type="Gene3D" id="3.40.50.300">
    <property type="entry name" value="P-loop containing nucleotide triphosphate hydrolases"/>
    <property type="match status" value="1"/>
</dbReference>
<evidence type="ECO:0000256" key="3">
    <source>
        <dbReference type="ARBA" id="ARBA00022748"/>
    </source>
</evidence>
<dbReference type="EMBL" id="VBAK01000121">
    <property type="protein sequence ID" value="TMI89575.1"/>
    <property type="molecule type" value="Genomic_DNA"/>
</dbReference>
<gene>
    <name evidence="7" type="primary">ccmA</name>
    <name evidence="7" type="ORF">E6H00_09490</name>
</gene>
<feature type="region of interest" description="Disordered" evidence="5">
    <location>
        <begin position="1"/>
        <end position="31"/>
    </location>
</feature>
<dbReference type="GO" id="GO:0005524">
    <property type="term" value="F:ATP binding"/>
    <property type="evidence" value="ECO:0007669"/>
    <property type="project" value="UniProtKB-KW"/>
</dbReference>
<sequence length="265" mass="27784">MAAIRSFSLLRRRSATSSGPRPARPDVDPAGDAVHAEDLWKGFGRRRVLRGLGLTVAPGQALAILGPNGSGKSTLLRVLAAIQRPSQGRVRICGEDPFDVPGVRRHIGFVTHEPMLYGGLSVLENLHLLAALYGLPDGRARAEDVCDVLGIARLAEPIRGLSRGIQQRAALARAFLHRPRVLLLDEAFTGLDPQGADDLSGILRGFCRDGGAVILATHSPAEALATAGRAAVLVGGRLGPARGLAGMPVEAVRAWYLDAAAGAMG</sequence>
<organism evidence="7 8">
    <name type="scientific">Candidatus Segetimicrobium genomatis</name>
    <dbReference type="NCBI Taxonomy" id="2569760"/>
    <lineage>
        <taxon>Bacteria</taxon>
        <taxon>Bacillati</taxon>
        <taxon>Candidatus Sysuimicrobiota</taxon>
        <taxon>Candidatus Sysuimicrobiia</taxon>
        <taxon>Candidatus Sysuimicrobiales</taxon>
        <taxon>Candidatus Segetimicrobiaceae</taxon>
        <taxon>Candidatus Segetimicrobium</taxon>
    </lineage>
</organism>
<accession>A0A537K1C1</accession>
<evidence type="ECO:0000313" key="7">
    <source>
        <dbReference type="EMBL" id="TMI89575.1"/>
    </source>
</evidence>
<evidence type="ECO:0000259" key="6">
    <source>
        <dbReference type="PROSITE" id="PS50893"/>
    </source>
</evidence>
<dbReference type="GO" id="GO:0017004">
    <property type="term" value="P:cytochrome complex assembly"/>
    <property type="evidence" value="ECO:0007669"/>
    <property type="project" value="UniProtKB-KW"/>
</dbReference>
<dbReference type="GO" id="GO:0022857">
    <property type="term" value="F:transmembrane transporter activity"/>
    <property type="evidence" value="ECO:0007669"/>
    <property type="project" value="InterPro"/>
</dbReference>
<dbReference type="InterPro" id="IPR005895">
    <property type="entry name" value="ABC_transptr_haem_export_CcmA"/>
</dbReference>
<name>A0A537K1C1_9BACT</name>
<dbReference type="InterPro" id="IPR003439">
    <property type="entry name" value="ABC_transporter-like_ATP-bd"/>
</dbReference>
<evidence type="ECO:0000256" key="2">
    <source>
        <dbReference type="ARBA" id="ARBA00022741"/>
    </source>
</evidence>
<dbReference type="GO" id="GO:0016887">
    <property type="term" value="F:ATP hydrolysis activity"/>
    <property type="evidence" value="ECO:0007669"/>
    <property type="project" value="InterPro"/>
</dbReference>
<dbReference type="InterPro" id="IPR027417">
    <property type="entry name" value="P-loop_NTPase"/>
</dbReference>